<keyword evidence="2" id="KW-1185">Reference proteome</keyword>
<sequence>MTLPFPDESFGAFLFDMDGTILNSIAAAERVWSIWATRHGIDVAAFLPTIHGKRAIETIGQLNLPDIDLAAEAEALAQAEIDDVEGVVSIAGAAAFLTALPAGRWAIVTSAPRRLALRRLQAAGLPVPPLMITGEDVSRGKPAPDCFLLAAERLGQAVGDCLVFEDAPAGIQAAEAAGARVVVVTATHMHRLETSHPMIAGYGDVAPLLDGRGRLVIAGSALSTDGRNRV</sequence>
<dbReference type="NCBIfam" id="TIGR01509">
    <property type="entry name" value="HAD-SF-IA-v3"/>
    <property type="match status" value="1"/>
</dbReference>
<dbReference type="EMBL" id="JBDPGJ010000003">
    <property type="protein sequence ID" value="MEX0407178.1"/>
    <property type="molecule type" value="Genomic_DNA"/>
</dbReference>
<dbReference type="InterPro" id="IPR023214">
    <property type="entry name" value="HAD_sf"/>
</dbReference>
<evidence type="ECO:0000313" key="2">
    <source>
        <dbReference type="Proteomes" id="UP001556692"/>
    </source>
</evidence>
<dbReference type="InterPro" id="IPR006439">
    <property type="entry name" value="HAD-SF_hydro_IA"/>
</dbReference>
<dbReference type="SUPFAM" id="SSF56784">
    <property type="entry name" value="HAD-like"/>
    <property type="match status" value="1"/>
</dbReference>
<dbReference type="Proteomes" id="UP001556692">
    <property type="component" value="Unassembled WGS sequence"/>
</dbReference>
<dbReference type="RefSeq" id="WP_367955046.1">
    <property type="nucleotide sequence ID" value="NZ_JBDPGJ010000003.1"/>
</dbReference>
<dbReference type="InterPro" id="IPR051806">
    <property type="entry name" value="HAD-like_SPP"/>
</dbReference>
<proteinExistence type="predicted"/>
<organism evidence="1 2">
    <name type="scientific">Aquibium pacificus</name>
    <dbReference type="NCBI Taxonomy" id="3153579"/>
    <lineage>
        <taxon>Bacteria</taxon>
        <taxon>Pseudomonadati</taxon>
        <taxon>Pseudomonadota</taxon>
        <taxon>Alphaproteobacteria</taxon>
        <taxon>Hyphomicrobiales</taxon>
        <taxon>Phyllobacteriaceae</taxon>
        <taxon>Aquibium</taxon>
    </lineage>
</organism>
<protein>
    <submittedName>
        <fullName evidence="1">HAD-IA family hydrolase</fullName>
    </submittedName>
</protein>
<dbReference type="InterPro" id="IPR023198">
    <property type="entry name" value="PGP-like_dom2"/>
</dbReference>
<dbReference type="PANTHER" id="PTHR43481">
    <property type="entry name" value="FRUCTOSE-1-PHOSPHATE PHOSPHATASE"/>
    <property type="match status" value="1"/>
</dbReference>
<reference evidence="1 2" key="1">
    <citation type="submission" date="2024-05" db="EMBL/GenBank/DDBJ databases">
        <authorList>
            <person name="Jiang F."/>
        </authorList>
    </citation>
    <scope>NUCLEOTIDE SEQUENCE [LARGE SCALE GENOMIC DNA]</scope>
    <source>
        <strain evidence="1 2">LZ166</strain>
    </source>
</reference>
<gene>
    <name evidence="1" type="ORF">ABGN05_16045</name>
</gene>
<keyword evidence="1" id="KW-0378">Hydrolase</keyword>
<dbReference type="PANTHER" id="PTHR43481:SF4">
    <property type="entry name" value="GLYCEROL-1-PHOSPHATE PHOSPHOHYDROLASE 1-RELATED"/>
    <property type="match status" value="1"/>
</dbReference>
<accession>A0ABV3SK69</accession>
<name>A0ABV3SK69_9HYPH</name>
<dbReference type="Pfam" id="PF00702">
    <property type="entry name" value="Hydrolase"/>
    <property type="match status" value="1"/>
</dbReference>
<dbReference type="InterPro" id="IPR036412">
    <property type="entry name" value="HAD-like_sf"/>
</dbReference>
<dbReference type="PROSITE" id="PS01228">
    <property type="entry name" value="COF_1"/>
    <property type="match status" value="1"/>
</dbReference>
<dbReference type="SFLD" id="SFLDG01129">
    <property type="entry name" value="C1.5:_HAD__Beta-PGM__Phosphata"/>
    <property type="match status" value="1"/>
</dbReference>
<dbReference type="Gene3D" id="3.40.50.1000">
    <property type="entry name" value="HAD superfamily/HAD-like"/>
    <property type="match status" value="1"/>
</dbReference>
<dbReference type="GO" id="GO:0016787">
    <property type="term" value="F:hydrolase activity"/>
    <property type="evidence" value="ECO:0007669"/>
    <property type="project" value="UniProtKB-KW"/>
</dbReference>
<evidence type="ECO:0000313" key="1">
    <source>
        <dbReference type="EMBL" id="MEX0407178.1"/>
    </source>
</evidence>
<dbReference type="Gene3D" id="1.10.150.240">
    <property type="entry name" value="Putative phosphatase, domain 2"/>
    <property type="match status" value="1"/>
</dbReference>
<dbReference type="SFLD" id="SFLDS00003">
    <property type="entry name" value="Haloacid_Dehalogenase"/>
    <property type="match status" value="1"/>
</dbReference>
<comment type="caution">
    <text evidence="1">The sequence shown here is derived from an EMBL/GenBank/DDBJ whole genome shotgun (WGS) entry which is preliminary data.</text>
</comment>